<dbReference type="PANTHER" id="PTHR10948:SF23">
    <property type="entry name" value="TRANSPOSASE INSI FOR INSERTION SEQUENCE ELEMENT IS30A-RELATED"/>
    <property type="match status" value="1"/>
</dbReference>
<proteinExistence type="predicted"/>
<dbReference type="GO" id="GO:0005829">
    <property type="term" value="C:cytosol"/>
    <property type="evidence" value="ECO:0007669"/>
    <property type="project" value="TreeGrafter"/>
</dbReference>
<evidence type="ECO:0000313" key="2">
    <source>
        <dbReference type="Proteomes" id="UP000198677"/>
    </source>
</evidence>
<gene>
    <name evidence="1" type="ORF">SAMN05444583_10470</name>
</gene>
<dbReference type="AlphaFoldDB" id="A0A1H7KI83"/>
<dbReference type="Proteomes" id="UP000198677">
    <property type="component" value="Unassembled WGS sequence"/>
</dbReference>
<dbReference type="NCBIfam" id="NF033563">
    <property type="entry name" value="transpos_IS30"/>
    <property type="match status" value="1"/>
</dbReference>
<name>A0A1H7KI83_9NOCA</name>
<keyword evidence="2" id="KW-1185">Reference proteome</keyword>
<accession>A0A1H7KI83</accession>
<dbReference type="GO" id="GO:0032196">
    <property type="term" value="P:transposition"/>
    <property type="evidence" value="ECO:0007669"/>
    <property type="project" value="TreeGrafter"/>
</dbReference>
<dbReference type="InterPro" id="IPR051917">
    <property type="entry name" value="Transposase-Integrase"/>
</dbReference>
<organism evidence="1 2">
    <name type="scientific">Rhodococcus maanshanensis</name>
    <dbReference type="NCBI Taxonomy" id="183556"/>
    <lineage>
        <taxon>Bacteria</taxon>
        <taxon>Bacillati</taxon>
        <taxon>Actinomycetota</taxon>
        <taxon>Actinomycetes</taxon>
        <taxon>Mycobacteriales</taxon>
        <taxon>Nocardiaceae</taxon>
        <taxon>Rhodococcus</taxon>
    </lineage>
</organism>
<evidence type="ECO:0000313" key="1">
    <source>
        <dbReference type="EMBL" id="SEK86603.1"/>
    </source>
</evidence>
<dbReference type="EMBL" id="FOAW01000004">
    <property type="protein sequence ID" value="SEK86603.1"/>
    <property type="molecule type" value="Genomic_DNA"/>
</dbReference>
<dbReference type="PANTHER" id="PTHR10948">
    <property type="entry name" value="TRANSPOSASE"/>
    <property type="match status" value="1"/>
</dbReference>
<dbReference type="InterPro" id="IPR053392">
    <property type="entry name" value="Transposase_IS30-like"/>
</dbReference>
<protein>
    <submittedName>
        <fullName evidence="1">Transposase, IS30 family</fullName>
    </submittedName>
</protein>
<dbReference type="InterPro" id="IPR012337">
    <property type="entry name" value="RNaseH-like_sf"/>
</dbReference>
<sequence>MIDTGRIVVGKPEARQRFLELIATVSTLPAHLRGSLTWGQGCEMARHKQVTMATDMPVYFCNPASPWQRGTNENTNGLLHQYFPKGTDLSVHGPAVLEDVARQLSGRPTQNARLGYPSRAFA</sequence>
<dbReference type="SUPFAM" id="SSF53098">
    <property type="entry name" value="Ribonuclease H-like"/>
    <property type="match status" value="1"/>
</dbReference>
<reference evidence="2" key="1">
    <citation type="submission" date="2016-10" db="EMBL/GenBank/DDBJ databases">
        <authorList>
            <person name="Varghese N."/>
            <person name="Submissions S."/>
        </authorList>
    </citation>
    <scope>NUCLEOTIDE SEQUENCE [LARGE SCALE GENOMIC DNA]</scope>
    <source>
        <strain evidence="2">DSM 44675</strain>
    </source>
</reference>
<dbReference type="GO" id="GO:0004803">
    <property type="term" value="F:transposase activity"/>
    <property type="evidence" value="ECO:0007669"/>
    <property type="project" value="TreeGrafter"/>
</dbReference>